<feature type="transmembrane region" description="Helical" evidence="9">
    <location>
        <begin position="44"/>
        <end position="64"/>
    </location>
</feature>
<feature type="transmembrane region" description="Helical" evidence="9">
    <location>
        <begin position="389"/>
        <end position="409"/>
    </location>
</feature>
<comment type="subcellular location">
    <subcellularLocation>
        <location evidence="1">Cell membrane</location>
        <topology evidence="1">Multi-pass membrane protein</topology>
    </subcellularLocation>
</comment>
<feature type="compositionally biased region" description="Basic and acidic residues" evidence="8">
    <location>
        <begin position="636"/>
        <end position="650"/>
    </location>
</feature>
<feature type="compositionally biased region" description="Low complexity" evidence="8">
    <location>
        <begin position="625"/>
        <end position="634"/>
    </location>
</feature>
<evidence type="ECO:0000256" key="6">
    <source>
        <dbReference type="ARBA" id="ARBA00023136"/>
    </source>
</evidence>
<feature type="transmembrane region" description="Helical" evidence="9">
    <location>
        <begin position="111"/>
        <end position="129"/>
    </location>
</feature>
<evidence type="ECO:0000256" key="2">
    <source>
        <dbReference type="ARBA" id="ARBA00022475"/>
    </source>
</evidence>
<dbReference type="EMBL" id="JAUSUZ010000001">
    <property type="protein sequence ID" value="MDQ0367733.1"/>
    <property type="molecule type" value="Genomic_DNA"/>
</dbReference>
<evidence type="ECO:0000256" key="3">
    <source>
        <dbReference type="ARBA" id="ARBA00022679"/>
    </source>
</evidence>
<feature type="region of interest" description="Disordered" evidence="8">
    <location>
        <begin position="487"/>
        <end position="650"/>
    </location>
</feature>
<evidence type="ECO:0000313" key="10">
    <source>
        <dbReference type="EMBL" id="MDQ0367733.1"/>
    </source>
</evidence>
<feature type="transmembrane region" description="Helical" evidence="9">
    <location>
        <begin position="176"/>
        <end position="204"/>
    </location>
</feature>
<comment type="similarity">
    <text evidence="7">Belongs to the glycosyltransferase 87 family.</text>
</comment>
<feature type="compositionally biased region" description="Low complexity" evidence="8">
    <location>
        <begin position="533"/>
        <end position="545"/>
    </location>
</feature>
<dbReference type="RefSeq" id="WP_307241964.1">
    <property type="nucleotide sequence ID" value="NZ_JAUSUZ010000001.1"/>
</dbReference>
<dbReference type="AlphaFoldDB" id="A0AAE3W118"/>
<dbReference type="GO" id="GO:0005886">
    <property type="term" value="C:plasma membrane"/>
    <property type="evidence" value="ECO:0007669"/>
    <property type="project" value="UniProtKB-SubCell"/>
</dbReference>
<feature type="transmembrane region" description="Helical" evidence="9">
    <location>
        <begin position="321"/>
        <end position="341"/>
    </location>
</feature>
<feature type="transmembrane region" description="Helical" evidence="9">
    <location>
        <begin position="141"/>
        <end position="164"/>
    </location>
</feature>
<feature type="transmembrane region" description="Helical" evidence="9">
    <location>
        <begin position="421"/>
        <end position="441"/>
    </location>
</feature>
<dbReference type="Pfam" id="PF09594">
    <property type="entry name" value="GT87"/>
    <property type="match status" value="1"/>
</dbReference>
<evidence type="ECO:0000256" key="4">
    <source>
        <dbReference type="ARBA" id="ARBA00022692"/>
    </source>
</evidence>
<feature type="compositionally biased region" description="Low complexity" evidence="8">
    <location>
        <begin position="584"/>
        <end position="617"/>
    </location>
</feature>
<feature type="transmembrane region" description="Helical" evidence="9">
    <location>
        <begin position="210"/>
        <end position="235"/>
    </location>
</feature>
<feature type="compositionally biased region" description="Polar residues" evidence="8">
    <location>
        <begin position="555"/>
        <end position="573"/>
    </location>
</feature>
<comment type="caution">
    <text evidence="10">The sequence shown here is derived from an EMBL/GenBank/DDBJ whole genome shotgun (WGS) entry which is preliminary data.</text>
</comment>
<evidence type="ECO:0000256" key="7">
    <source>
        <dbReference type="ARBA" id="ARBA00024033"/>
    </source>
</evidence>
<proteinExistence type="inferred from homology"/>
<keyword evidence="2" id="KW-1003">Cell membrane</keyword>
<protein>
    <submittedName>
        <fullName evidence="10">Membrane protein</fullName>
    </submittedName>
</protein>
<dbReference type="InterPro" id="IPR018584">
    <property type="entry name" value="GT87"/>
</dbReference>
<gene>
    <name evidence="10" type="ORF">J2S42_004402</name>
</gene>
<name>A0AAE3W118_9ACTN</name>
<accession>A0AAE3W118</accession>
<evidence type="ECO:0000313" key="11">
    <source>
        <dbReference type="Proteomes" id="UP001240236"/>
    </source>
</evidence>
<feature type="transmembrane region" description="Helical" evidence="9">
    <location>
        <begin position="353"/>
        <end position="377"/>
    </location>
</feature>
<keyword evidence="4 9" id="KW-0812">Transmembrane</keyword>
<sequence>MNVEQQPRVDNPGQSEPFVRGLSEAIGGPLGDHAAPGRGGTTPFWTASRIVLALVCLTLALHWVQKSPCRDGAWDNHVQYTRFCYTDVLALYYAEGLNEGKVPYRDHPVEYPVVTGYFMGALGLPVHAYGENNPAVNQGTLFYDVNALVLSALAVATAAVILALRRRRPWDAALFALAPALFVTATVNWDFLVIGLAAAGLYAWAKSKPVLAGVLLGLGAAAKLWPLFIFGPLLILGLRAAKLRPVLITFGTGAVTWVAVNAPVFLLWRESWNRFFELNTERPIDWGTFWYVGRYLDGKLAPLIPGDQGLFEWFSNNVDPALNWTSYALFGLACLGVAYLIMTAPRRPRLAQVLFLVVAAFLIFNKVWSQQFVLWLLPLAVLARPRWGAFLAWQAAEVLYFVAFYGELLGASGKQVFPEGVFVLASTLRLVTVAALCWFVIREIRHPEEDPVRATYEDDPDGGVLDGAPDAPWVISRFGRGRPAPLPVLAGAGPGTGRAGVATDAPPAHLPATPSTPPAGHHVSGPDGDGVDTAPTSGSATSGTAVDPGPAATSGPATVSGPANASGVDTSASGPAAVPGPVDASGAGTSVSGPAAASATSPATGDRSAEPSPNHGSAAGGGPAAGENPAGAENPDVDRDGRSAGDDDGR</sequence>
<evidence type="ECO:0000256" key="1">
    <source>
        <dbReference type="ARBA" id="ARBA00004651"/>
    </source>
</evidence>
<keyword evidence="11" id="KW-1185">Reference proteome</keyword>
<dbReference type="Proteomes" id="UP001240236">
    <property type="component" value="Unassembled WGS sequence"/>
</dbReference>
<dbReference type="GO" id="GO:0016758">
    <property type="term" value="F:hexosyltransferase activity"/>
    <property type="evidence" value="ECO:0007669"/>
    <property type="project" value="InterPro"/>
</dbReference>
<reference evidence="10 11" key="1">
    <citation type="submission" date="2023-07" db="EMBL/GenBank/DDBJ databases">
        <title>Sequencing the genomes of 1000 actinobacteria strains.</title>
        <authorList>
            <person name="Klenk H.-P."/>
        </authorList>
    </citation>
    <scope>NUCLEOTIDE SEQUENCE [LARGE SCALE GENOMIC DNA]</scope>
    <source>
        <strain evidence="10 11">DSM 44709</strain>
    </source>
</reference>
<evidence type="ECO:0000256" key="8">
    <source>
        <dbReference type="SAM" id="MobiDB-lite"/>
    </source>
</evidence>
<keyword evidence="6 9" id="KW-0472">Membrane</keyword>
<evidence type="ECO:0000256" key="5">
    <source>
        <dbReference type="ARBA" id="ARBA00022989"/>
    </source>
</evidence>
<evidence type="ECO:0000256" key="9">
    <source>
        <dbReference type="SAM" id="Phobius"/>
    </source>
</evidence>
<feature type="transmembrane region" description="Helical" evidence="9">
    <location>
        <begin position="247"/>
        <end position="268"/>
    </location>
</feature>
<keyword evidence="5 9" id="KW-1133">Transmembrane helix</keyword>
<organism evidence="10 11">
    <name type="scientific">Catenuloplanes indicus</name>
    <dbReference type="NCBI Taxonomy" id="137267"/>
    <lineage>
        <taxon>Bacteria</taxon>
        <taxon>Bacillati</taxon>
        <taxon>Actinomycetota</taxon>
        <taxon>Actinomycetes</taxon>
        <taxon>Micromonosporales</taxon>
        <taxon>Micromonosporaceae</taxon>
        <taxon>Catenuloplanes</taxon>
    </lineage>
</organism>
<keyword evidence="3" id="KW-0808">Transferase</keyword>